<sequence>MRLRTRLSSKKAPKASRYFWSELLHHGGGADVIG</sequence>
<dbReference type="EMBL" id="BK015465">
    <property type="protein sequence ID" value="DAE08169.1"/>
    <property type="molecule type" value="Genomic_DNA"/>
</dbReference>
<evidence type="ECO:0000313" key="1">
    <source>
        <dbReference type="EMBL" id="DAE08169.1"/>
    </source>
</evidence>
<accession>A0A8S5PP13</accession>
<protein>
    <submittedName>
        <fullName evidence="1">Uncharacterized protein</fullName>
    </submittedName>
</protein>
<proteinExistence type="predicted"/>
<reference evidence="1" key="1">
    <citation type="journal article" date="2021" name="Proc. Natl. Acad. Sci. U.S.A.">
        <title>A Catalog of Tens of Thousands of Viruses from Human Metagenomes Reveals Hidden Associations with Chronic Diseases.</title>
        <authorList>
            <person name="Tisza M.J."/>
            <person name="Buck C.B."/>
        </authorList>
    </citation>
    <scope>NUCLEOTIDE SEQUENCE</scope>
    <source>
        <strain evidence="1">CtXQ014</strain>
    </source>
</reference>
<organism evidence="1">
    <name type="scientific">Siphoviridae sp. ctXQ014</name>
    <dbReference type="NCBI Taxonomy" id="2825542"/>
    <lineage>
        <taxon>Viruses</taxon>
        <taxon>Duplodnaviria</taxon>
        <taxon>Heunggongvirae</taxon>
        <taxon>Uroviricota</taxon>
        <taxon>Caudoviricetes</taxon>
    </lineage>
</organism>
<name>A0A8S5PP13_9CAUD</name>